<evidence type="ECO:0000259" key="8">
    <source>
        <dbReference type="Pfam" id="PF00248"/>
    </source>
</evidence>
<dbReference type="AlphaFoldDB" id="K5W337"/>
<dbReference type="InterPro" id="IPR020471">
    <property type="entry name" value="AKR"/>
</dbReference>
<dbReference type="PANTHER" id="PTHR43827:SF3">
    <property type="entry name" value="NADP-DEPENDENT OXIDOREDUCTASE DOMAIN-CONTAINING PROTEIN"/>
    <property type="match status" value="1"/>
</dbReference>
<sequence length="302" mass="32794">MGWDTIKLNNGNEIPSIAYGSWTLGGGQPTVDHVDQALDGGFNHLDTAQSYRNELEVGTALHDSGLKRDDIFITTKYSAIDGLDIDTSIHNSLKNLGVQHVDLYLIHNPRIVPDIPSAWAQMEKLQSDGFTKGIGVSNFEISHLETLLASAKVTPAANQILLHPYVWQRQAPLVEYCQKKGIVVEAYSVLIPLTHQPGGAVDAPVKKIAKREKVEPEQVLLAWAKSKGVVVVTSSTKKDRLQRYLAAGDLKLTDEDIASIDKAGSEGARRFTARTFVKRAIGLALFGAAVLGACSYIGVDLI</sequence>
<dbReference type="GO" id="GO:0016652">
    <property type="term" value="F:oxidoreductase activity, acting on NAD(P)H as acceptor"/>
    <property type="evidence" value="ECO:0007669"/>
    <property type="project" value="InterPro"/>
</dbReference>
<dbReference type="RefSeq" id="XP_007398001.1">
    <property type="nucleotide sequence ID" value="XM_007397939.1"/>
</dbReference>
<dbReference type="PROSITE" id="PS00062">
    <property type="entry name" value="ALDOKETO_REDUCTASE_2"/>
    <property type="match status" value="1"/>
</dbReference>
<feature type="transmembrane region" description="Helical" evidence="7">
    <location>
        <begin position="280"/>
        <end position="299"/>
    </location>
</feature>
<dbReference type="Gene3D" id="3.20.20.100">
    <property type="entry name" value="NADP-dependent oxidoreductase domain"/>
    <property type="match status" value="1"/>
</dbReference>
<keyword evidence="7" id="KW-0472">Membrane</keyword>
<keyword evidence="10" id="KW-1185">Reference proteome</keyword>
<dbReference type="InterPro" id="IPR044494">
    <property type="entry name" value="AKR3C2/3"/>
</dbReference>
<dbReference type="FunFam" id="3.20.20.100:FF:000002">
    <property type="entry name" value="2,5-diketo-D-gluconic acid reductase A"/>
    <property type="match status" value="1"/>
</dbReference>
<reference evidence="9 10" key="1">
    <citation type="journal article" date="2012" name="BMC Genomics">
        <title>Comparative genomics of the white-rot fungi, Phanerochaete carnosa and P. chrysosporium, to elucidate the genetic basis of the distinct wood types they colonize.</title>
        <authorList>
            <person name="Suzuki H."/>
            <person name="MacDonald J."/>
            <person name="Syed K."/>
            <person name="Salamov A."/>
            <person name="Hori C."/>
            <person name="Aerts A."/>
            <person name="Henrissat B."/>
            <person name="Wiebenga A."/>
            <person name="vanKuyk P.A."/>
            <person name="Barry K."/>
            <person name="Lindquist E."/>
            <person name="LaButti K."/>
            <person name="Lapidus A."/>
            <person name="Lucas S."/>
            <person name="Coutinho P."/>
            <person name="Gong Y."/>
            <person name="Samejima M."/>
            <person name="Mahadevan R."/>
            <person name="Abou-Zaid M."/>
            <person name="de Vries R.P."/>
            <person name="Igarashi K."/>
            <person name="Yadav J.S."/>
            <person name="Grigoriev I.V."/>
            <person name="Master E.R."/>
        </authorList>
    </citation>
    <scope>NUCLEOTIDE SEQUENCE [LARGE SCALE GENOMIC DNA]</scope>
    <source>
        <strain evidence="9 10">HHB-10118-sp</strain>
    </source>
</reference>
<evidence type="ECO:0000313" key="10">
    <source>
        <dbReference type="Proteomes" id="UP000008370"/>
    </source>
</evidence>
<evidence type="ECO:0000256" key="3">
    <source>
        <dbReference type="ARBA" id="ARBA00023002"/>
    </source>
</evidence>
<evidence type="ECO:0000256" key="7">
    <source>
        <dbReference type="SAM" id="Phobius"/>
    </source>
</evidence>
<dbReference type="CDD" id="cd19120">
    <property type="entry name" value="AKR_AKR3C2-3"/>
    <property type="match status" value="1"/>
</dbReference>
<proteinExistence type="inferred from homology"/>
<dbReference type="EMBL" id="JH930474">
    <property type="protein sequence ID" value="EKM53309.1"/>
    <property type="molecule type" value="Genomic_DNA"/>
</dbReference>
<evidence type="ECO:0000256" key="6">
    <source>
        <dbReference type="PIRSR" id="PIRSR000097-3"/>
    </source>
</evidence>
<keyword evidence="3" id="KW-0560">Oxidoreductase</keyword>
<evidence type="ECO:0000256" key="1">
    <source>
        <dbReference type="ARBA" id="ARBA00007905"/>
    </source>
</evidence>
<dbReference type="KEGG" id="pco:PHACADRAFT_259582"/>
<dbReference type="OrthoDB" id="416253at2759"/>
<dbReference type="HOGENOM" id="CLU_023205_0_3_1"/>
<dbReference type="GO" id="GO:0016616">
    <property type="term" value="F:oxidoreductase activity, acting on the CH-OH group of donors, NAD or NADP as acceptor"/>
    <property type="evidence" value="ECO:0007669"/>
    <property type="project" value="UniProtKB-ARBA"/>
</dbReference>
<name>K5W337_PHACS</name>
<keyword evidence="2" id="KW-0521">NADP</keyword>
<dbReference type="Pfam" id="PF00248">
    <property type="entry name" value="Aldo_ket_red"/>
    <property type="match status" value="1"/>
</dbReference>
<accession>K5W337</accession>
<gene>
    <name evidence="9" type="ORF">PHACADRAFT_259582</name>
</gene>
<dbReference type="SUPFAM" id="SSF51430">
    <property type="entry name" value="NAD(P)-linked oxidoreductase"/>
    <property type="match status" value="1"/>
</dbReference>
<evidence type="ECO:0000256" key="4">
    <source>
        <dbReference type="PIRSR" id="PIRSR000097-1"/>
    </source>
</evidence>
<dbReference type="InParanoid" id="K5W337"/>
<evidence type="ECO:0000313" key="9">
    <source>
        <dbReference type="EMBL" id="EKM53309.1"/>
    </source>
</evidence>
<dbReference type="PANTHER" id="PTHR43827">
    <property type="entry name" value="2,5-DIKETO-D-GLUCONIC ACID REDUCTASE"/>
    <property type="match status" value="1"/>
</dbReference>
<protein>
    <recommendedName>
        <fullName evidence="8">NADP-dependent oxidoreductase domain-containing protein</fullName>
    </recommendedName>
</protein>
<dbReference type="InterPro" id="IPR023210">
    <property type="entry name" value="NADP_OxRdtase_dom"/>
</dbReference>
<dbReference type="InterPro" id="IPR018170">
    <property type="entry name" value="Aldo/ket_reductase_CS"/>
</dbReference>
<dbReference type="PRINTS" id="PR00069">
    <property type="entry name" value="ALDKETRDTASE"/>
</dbReference>
<feature type="active site" description="Proton donor" evidence="4">
    <location>
        <position position="51"/>
    </location>
</feature>
<keyword evidence="7" id="KW-1133">Transmembrane helix</keyword>
<evidence type="ECO:0000256" key="5">
    <source>
        <dbReference type="PIRSR" id="PIRSR000097-2"/>
    </source>
</evidence>
<keyword evidence="7" id="KW-0812">Transmembrane</keyword>
<dbReference type="GeneID" id="18917459"/>
<feature type="site" description="Lowers pKa of active site Tyr" evidence="6">
    <location>
        <position position="76"/>
    </location>
</feature>
<comment type="similarity">
    <text evidence="1">Belongs to the aldo/keto reductase family.</text>
</comment>
<dbReference type="InterPro" id="IPR036812">
    <property type="entry name" value="NAD(P)_OxRdtase_dom_sf"/>
</dbReference>
<evidence type="ECO:0000256" key="2">
    <source>
        <dbReference type="ARBA" id="ARBA00022857"/>
    </source>
</evidence>
<feature type="domain" description="NADP-dependent oxidoreductase" evidence="8">
    <location>
        <begin position="17"/>
        <end position="263"/>
    </location>
</feature>
<dbReference type="PIRSF" id="PIRSF000097">
    <property type="entry name" value="AKR"/>
    <property type="match status" value="1"/>
</dbReference>
<dbReference type="Proteomes" id="UP000008370">
    <property type="component" value="Unassembled WGS sequence"/>
</dbReference>
<feature type="binding site" evidence="5">
    <location>
        <position position="107"/>
    </location>
    <ligand>
        <name>substrate</name>
    </ligand>
</feature>
<organism evidence="9 10">
    <name type="scientific">Phanerochaete carnosa (strain HHB-10118-sp)</name>
    <name type="common">White-rot fungus</name>
    <name type="synonym">Peniophora carnosa</name>
    <dbReference type="NCBI Taxonomy" id="650164"/>
    <lineage>
        <taxon>Eukaryota</taxon>
        <taxon>Fungi</taxon>
        <taxon>Dikarya</taxon>
        <taxon>Basidiomycota</taxon>
        <taxon>Agaricomycotina</taxon>
        <taxon>Agaricomycetes</taxon>
        <taxon>Polyporales</taxon>
        <taxon>Phanerochaetaceae</taxon>
        <taxon>Phanerochaete</taxon>
    </lineage>
</organism>